<dbReference type="InterPro" id="IPR023562">
    <property type="entry name" value="ClpP/TepA"/>
</dbReference>
<keyword evidence="5" id="KW-0720">Serine protease</keyword>
<feature type="region of interest" description="Disordered" evidence="7">
    <location>
        <begin position="1"/>
        <end position="31"/>
    </location>
</feature>
<gene>
    <name evidence="8" type="primary">clpP</name>
</gene>
<organism evidence="8">
    <name type="scientific">Codonopsis lanceolata</name>
    <dbReference type="NCBI Taxonomy" id="103999"/>
    <lineage>
        <taxon>Eukaryota</taxon>
        <taxon>Viridiplantae</taxon>
        <taxon>Streptophyta</taxon>
        <taxon>Embryophyta</taxon>
        <taxon>Tracheophyta</taxon>
        <taxon>Spermatophyta</taxon>
        <taxon>Magnoliopsida</taxon>
        <taxon>eudicotyledons</taxon>
        <taxon>Gunneridae</taxon>
        <taxon>Pentapetalae</taxon>
        <taxon>asterids</taxon>
        <taxon>campanulids</taxon>
        <taxon>Asterales</taxon>
        <taxon>Campanulaceae</taxon>
        <taxon>Codonopsis</taxon>
    </lineage>
</organism>
<reference evidence="8" key="1">
    <citation type="submission" date="2018-04" db="EMBL/GenBank/DDBJ databases">
        <title>The complete chloroplast genome of Condonopsis lanceolata.</title>
        <authorList>
            <person name="Kim C.-K."/>
        </authorList>
    </citation>
    <scope>NUCLEOTIDE SEQUENCE</scope>
</reference>
<geneLocation type="chloroplast" evidence="8"/>
<keyword evidence="3" id="KW-0645">Protease</keyword>
<dbReference type="EMBL" id="MH251613">
    <property type="protein sequence ID" value="QCL17014.1"/>
    <property type="molecule type" value="Genomic_DNA"/>
</dbReference>
<name>A0A4P8DN25_9ASTR</name>
<keyword evidence="8" id="KW-0150">Chloroplast</keyword>
<dbReference type="PANTHER" id="PTHR10381:SF15">
    <property type="entry name" value="CHLOROPLASTIC ATP-DEPENDENT CLP PROTEASE PROTEOLYTIC SUBUNIT 1"/>
    <property type="match status" value="1"/>
</dbReference>
<dbReference type="GO" id="GO:0009368">
    <property type="term" value="C:endopeptidase Clp complex"/>
    <property type="evidence" value="ECO:0007669"/>
    <property type="project" value="TreeGrafter"/>
</dbReference>
<dbReference type="Gene3D" id="3.90.226.10">
    <property type="entry name" value="2-enoyl-CoA Hydratase, Chain A, domain 1"/>
    <property type="match status" value="1"/>
</dbReference>
<dbReference type="GO" id="GO:0051117">
    <property type="term" value="F:ATPase binding"/>
    <property type="evidence" value="ECO:0007669"/>
    <property type="project" value="TreeGrafter"/>
</dbReference>
<dbReference type="GO" id="GO:0006515">
    <property type="term" value="P:protein quality control for misfolded or incompletely synthesized proteins"/>
    <property type="evidence" value="ECO:0007669"/>
    <property type="project" value="TreeGrafter"/>
</dbReference>
<keyword evidence="2 8" id="KW-0934">Plastid</keyword>
<evidence type="ECO:0000256" key="1">
    <source>
        <dbReference type="ARBA" id="ARBA00007039"/>
    </source>
</evidence>
<comment type="similarity">
    <text evidence="1 6">Belongs to the peptidase S14 family.</text>
</comment>
<evidence type="ECO:0000256" key="2">
    <source>
        <dbReference type="ARBA" id="ARBA00022640"/>
    </source>
</evidence>
<evidence type="ECO:0000313" key="8">
    <source>
        <dbReference type="EMBL" id="QCL17014.1"/>
    </source>
</evidence>
<dbReference type="GO" id="GO:0009532">
    <property type="term" value="C:plastid stroma"/>
    <property type="evidence" value="ECO:0007669"/>
    <property type="project" value="UniProtKB-ARBA"/>
</dbReference>
<evidence type="ECO:0000256" key="3">
    <source>
        <dbReference type="ARBA" id="ARBA00022670"/>
    </source>
</evidence>
<dbReference type="InterPro" id="IPR029045">
    <property type="entry name" value="ClpP/crotonase-like_dom_sf"/>
</dbReference>
<evidence type="ECO:0000256" key="5">
    <source>
        <dbReference type="ARBA" id="ARBA00022825"/>
    </source>
</evidence>
<dbReference type="GO" id="GO:0004252">
    <property type="term" value="F:serine-type endopeptidase activity"/>
    <property type="evidence" value="ECO:0007669"/>
    <property type="project" value="InterPro"/>
</dbReference>
<dbReference type="CDD" id="cd07017">
    <property type="entry name" value="S14_ClpP_2"/>
    <property type="match status" value="1"/>
</dbReference>
<dbReference type="PANTHER" id="PTHR10381">
    <property type="entry name" value="ATP-DEPENDENT CLP PROTEASE PROTEOLYTIC SUBUNIT"/>
    <property type="match status" value="1"/>
</dbReference>
<keyword evidence="4" id="KW-0378">Hydrolase</keyword>
<dbReference type="GO" id="GO:0004176">
    <property type="term" value="F:ATP-dependent peptidase activity"/>
    <property type="evidence" value="ECO:0007669"/>
    <property type="project" value="InterPro"/>
</dbReference>
<dbReference type="PRINTS" id="PR00127">
    <property type="entry name" value="CLPPROTEASEP"/>
</dbReference>
<protein>
    <recommendedName>
        <fullName evidence="6">ATP-dependent Clp protease proteolytic subunit</fullName>
    </recommendedName>
</protein>
<sequence>MPVGVPKVPFIISDAEEDDEEEEEEKDEDKEEKIEWIDLYERLYRARALFLFHELTAEITANLTGLMAMLNIEDNTLEQFLFINSTGGKIVDGLAVYDMSRAILPDVHTICVGLAASIASLILSGGALTKRIAFPHAWRLIHQPKAKIEGHPLNNLADAELDLDEVLKLRKTVLEHYARISPSPVWVIAEDMERDTFMTPTEALAYGLIDDIGTDISI</sequence>
<dbReference type="AlphaFoldDB" id="A0A4P8DN25"/>
<dbReference type="SUPFAM" id="SSF52096">
    <property type="entry name" value="ClpP/crotonase"/>
    <property type="match status" value="1"/>
</dbReference>
<dbReference type="Pfam" id="PF00574">
    <property type="entry name" value="CLP_protease"/>
    <property type="match status" value="1"/>
</dbReference>
<feature type="compositionally biased region" description="Acidic residues" evidence="7">
    <location>
        <begin position="14"/>
        <end position="30"/>
    </location>
</feature>
<evidence type="ECO:0000256" key="7">
    <source>
        <dbReference type="SAM" id="MobiDB-lite"/>
    </source>
</evidence>
<dbReference type="InterPro" id="IPR001907">
    <property type="entry name" value="ClpP"/>
</dbReference>
<accession>A0A4P8DN25</accession>
<proteinExistence type="inferred from homology"/>
<evidence type="ECO:0000256" key="6">
    <source>
        <dbReference type="RuleBase" id="RU003567"/>
    </source>
</evidence>
<evidence type="ECO:0000256" key="4">
    <source>
        <dbReference type="ARBA" id="ARBA00022801"/>
    </source>
</evidence>